<gene>
    <name evidence="1" type="ORF">IAD49_01655</name>
</gene>
<reference evidence="1" key="1">
    <citation type="submission" date="2020-10" db="EMBL/GenBank/DDBJ databases">
        <authorList>
            <person name="Gilroy R."/>
        </authorList>
    </citation>
    <scope>NUCLEOTIDE SEQUENCE</scope>
    <source>
        <strain evidence="1">CHK197-8231</strain>
    </source>
</reference>
<dbReference type="EMBL" id="DVML01000010">
    <property type="protein sequence ID" value="HIU22266.1"/>
    <property type="molecule type" value="Genomic_DNA"/>
</dbReference>
<evidence type="ECO:0000313" key="1">
    <source>
        <dbReference type="EMBL" id="HIU22266.1"/>
    </source>
</evidence>
<name>A0A9D1L361_9BACT</name>
<proteinExistence type="predicted"/>
<dbReference type="AlphaFoldDB" id="A0A9D1L361"/>
<reference evidence="1" key="2">
    <citation type="journal article" date="2021" name="PeerJ">
        <title>Extensive microbial diversity within the chicken gut microbiome revealed by metagenomics and culture.</title>
        <authorList>
            <person name="Gilroy R."/>
            <person name="Ravi A."/>
            <person name="Getino M."/>
            <person name="Pursley I."/>
            <person name="Horton D.L."/>
            <person name="Alikhan N.F."/>
            <person name="Baker D."/>
            <person name="Gharbi K."/>
            <person name="Hall N."/>
            <person name="Watson M."/>
            <person name="Adriaenssens E.M."/>
            <person name="Foster-Nyarko E."/>
            <person name="Jarju S."/>
            <person name="Secka A."/>
            <person name="Antonio M."/>
            <person name="Oren A."/>
            <person name="Chaudhuri R.R."/>
            <person name="La Ragione R."/>
            <person name="Hildebrand F."/>
            <person name="Pallen M.J."/>
        </authorList>
    </citation>
    <scope>NUCLEOTIDE SEQUENCE</scope>
    <source>
        <strain evidence="1">CHK197-8231</strain>
    </source>
</reference>
<accession>A0A9D1L361</accession>
<organism evidence="1 2">
    <name type="scientific">Candidatus Fimihabitans intestinipullorum</name>
    <dbReference type="NCBI Taxonomy" id="2840820"/>
    <lineage>
        <taxon>Bacteria</taxon>
        <taxon>Bacillati</taxon>
        <taxon>Mycoplasmatota</taxon>
        <taxon>Mycoplasmatota incertae sedis</taxon>
        <taxon>Candidatus Fimihabitans</taxon>
    </lineage>
</organism>
<comment type="caution">
    <text evidence="1">The sequence shown here is derived from an EMBL/GenBank/DDBJ whole genome shotgun (WGS) entry which is preliminary data.</text>
</comment>
<evidence type="ECO:0000313" key="2">
    <source>
        <dbReference type="Proteomes" id="UP000824087"/>
    </source>
</evidence>
<sequence>MNEELEKEFEFALALLHIPLSKRNEILKQYHSMGESFLQQYKVYRLRSTNQLWDKSDLSPRDLLACQKYLPWIFDHHPGYQKMNLDEKIKLIENMFLGSIFPCVKVSTRIYLARELVRLNCEKEKLPEVPVFESQSIGQSEMGIAVFSMIHDYENERCAIAVNQKILRQKDAHGIYYLEYIYHELDHVYVSQMPFEENTPRDICASILSMRFVNQFKLIDKAEILYRFLPEEYHAIQSSYQKVSQVLAESPYAASYDKDWKEGSLKAISNRCLSRFNDDHDIDYSEEDMRLFIEDYLFYDMIEKYGEDFVTFLRSVGKQEEVTHLRQAAKKYRSIFQKGDE</sequence>
<dbReference type="Proteomes" id="UP000824087">
    <property type="component" value="Unassembled WGS sequence"/>
</dbReference>
<protein>
    <submittedName>
        <fullName evidence="1">Uncharacterized protein</fullName>
    </submittedName>
</protein>